<evidence type="ECO:0000256" key="1">
    <source>
        <dbReference type="ARBA" id="ARBA00004429"/>
    </source>
</evidence>
<dbReference type="InterPro" id="IPR000540">
    <property type="entry name" value="Flag_MotA_CS"/>
</dbReference>
<accession>A0A7S7NMH7</accession>
<dbReference type="InterPro" id="IPR047055">
    <property type="entry name" value="MotA-like"/>
</dbReference>
<evidence type="ECO:0000256" key="8">
    <source>
        <dbReference type="ARBA" id="ARBA00022779"/>
    </source>
</evidence>
<dbReference type="Proteomes" id="UP000593892">
    <property type="component" value="Chromosome"/>
</dbReference>
<keyword evidence="3" id="KW-0813">Transport</keyword>
<keyword evidence="9" id="KW-0375">Hydrogen ion transport</keyword>
<organism evidence="16 17">
    <name type="scientific">Paludibaculum fermentans</name>
    <dbReference type="NCBI Taxonomy" id="1473598"/>
    <lineage>
        <taxon>Bacteria</taxon>
        <taxon>Pseudomonadati</taxon>
        <taxon>Acidobacteriota</taxon>
        <taxon>Terriglobia</taxon>
        <taxon>Bryobacterales</taxon>
        <taxon>Bryobacteraceae</taxon>
        <taxon>Paludibaculum</taxon>
    </lineage>
</organism>
<gene>
    <name evidence="16" type="primary">motA</name>
    <name evidence="16" type="ORF">IRI77_26450</name>
</gene>
<dbReference type="PANTHER" id="PTHR30433">
    <property type="entry name" value="CHEMOTAXIS PROTEIN MOTA"/>
    <property type="match status" value="1"/>
</dbReference>
<protein>
    <submittedName>
        <fullName evidence="16">Flagellar motor stator protein MotA</fullName>
    </submittedName>
</protein>
<dbReference type="InterPro" id="IPR046786">
    <property type="entry name" value="MotA_N"/>
</dbReference>
<feature type="transmembrane region" description="Helical" evidence="13">
    <location>
        <begin position="171"/>
        <end position="191"/>
    </location>
</feature>
<evidence type="ECO:0000259" key="14">
    <source>
        <dbReference type="Pfam" id="PF01618"/>
    </source>
</evidence>
<evidence type="ECO:0000256" key="11">
    <source>
        <dbReference type="ARBA" id="ARBA00023065"/>
    </source>
</evidence>
<feature type="transmembrane region" description="Helical" evidence="13">
    <location>
        <begin position="240"/>
        <end position="261"/>
    </location>
</feature>
<evidence type="ECO:0000256" key="10">
    <source>
        <dbReference type="ARBA" id="ARBA00022989"/>
    </source>
</evidence>
<evidence type="ECO:0000256" key="2">
    <source>
        <dbReference type="ARBA" id="ARBA00008038"/>
    </source>
</evidence>
<feature type="transmembrane region" description="Helical" evidence="13">
    <location>
        <begin position="203"/>
        <end position="220"/>
    </location>
</feature>
<reference evidence="16 17" key="1">
    <citation type="submission" date="2020-10" db="EMBL/GenBank/DDBJ databases">
        <title>Complete genome sequence of Paludibaculum fermentans P105T, a facultatively anaerobic acidobacterium capable of dissimilatory Fe(III) reduction.</title>
        <authorList>
            <person name="Dedysh S.N."/>
            <person name="Beletsky A.V."/>
            <person name="Kulichevskaya I.S."/>
            <person name="Mardanov A.V."/>
            <person name="Ravin N.V."/>
        </authorList>
    </citation>
    <scope>NUCLEOTIDE SEQUENCE [LARGE SCALE GENOMIC DNA]</scope>
    <source>
        <strain evidence="16 17">P105</strain>
    </source>
</reference>
<dbReference type="NCBIfam" id="TIGR03818">
    <property type="entry name" value="MotA1"/>
    <property type="match status" value="1"/>
</dbReference>
<dbReference type="GO" id="GO:0005886">
    <property type="term" value="C:plasma membrane"/>
    <property type="evidence" value="ECO:0007669"/>
    <property type="project" value="UniProtKB-SubCell"/>
</dbReference>
<keyword evidence="4" id="KW-1003">Cell membrane</keyword>
<dbReference type="GO" id="GO:0006935">
    <property type="term" value="P:chemotaxis"/>
    <property type="evidence" value="ECO:0007669"/>
    <property type="project" value="UniProtKB-KW"/>
</dbReference>
<evidence type="ECO:0000256" key="13">
    <source>
        <dbReference type="SAM" id="Phobius"/>
    </source>
</evidence>
<dbReference type="Pfam" id="PF01618">
    <property type="entry name" value="MotA_ExbB"/>
    <property type="match status" value="1"/>
</dbReference>
<proteinExistence type="inferred from homology"/>
<comment type="subcellular location">
    <subcellularLocation>
        <location evidence="1">Cell inner membrane</location>
        <topology evidence="1">Multi-pass membrane protein</topology>
    </subcellularLocation>
</comment>
<sequence length="288" mass="30445">MFVLIGVAIVIGAIIGGYLMEHGKLMVLMQPAELVIIGGAALGTIFVGNPLHTIIGMAKAVLGALKGSPFTKAFYLEQLRMLNDIFVYARKNGMAKLESDLDEPEKSAIFTKYPSFLKNHHALDFFCDTVRMSISGGVGPFELDQLMELDMEVQHHEGSEPASSLTTVADALPGLGIVAAVLGVVITMGALGGPPEEIGHKVAAALVGTFLGILLCYGFLGPLASNISKINDGHAQYMGFLRMAILAFVKGTAPSLAVEFARRAIPTHLRPGFKETEAIIKGGAAKPA</sequence>
<keyword evidence="7 13" id="KW-0812">Transmembrane</keyword>
<dbReference type="Pfam" id="PF20560">
    <property type="entry name" value="MotA_N"/>
    <property type="match status" value="1"/>
</dbReference>
<feature type="domain" description="MotA/TolQ/ExbB proton channel" evidence="14">
    <location>
        <begin position="125"/>
        <end position="218"/>
    </location>
</feature>
<evidence type="ECO:0000259" key="15">
    <source>
        <dbReference type="Pfam" id="PF20560"/>
    </source>
</evidence>
<dbReference type="PANTHER" id="PTHR30433:SF4">
    <property type="entry name" value="MOTILITY PROTEIN A"/>
    <property type="match status" value="1"/>
</dbReference>
<keyword evidence="16" id="KW-0966">Cell projection</keyword>
<keyword evidence="8" id="KW-0283">Flagellar rotation</keyword>
<evidence type="ECO:0000256" key="12">
    <source>
        <dbReference type="ARBA" id="ARBA00023136"/>
    </source>
</evidence>
<dbReference type="GO" id="GO:0071978">
    <property type="term" value="P:bacterial-type flagellum-dependent swarming motility"/>
    <property type="evidence" value="ECO:0007669"/>
    <property type="project" value="InterPro"/>
</dbReference>
<evidence type="ECO:0000256" key="9">
    <source>
        <dbReference type="ARBA" id="ARBA00022781"/>
    </source>
</evidence>
<evidence type="ECO:0000256" key="4">
    <source>
        <dbReference type="ARBA" id="ARBA00022475"/>
    </source>
</evidence>
<evidence type="ECO:0000256" key="3">
    <source>
        <dbReference type="ARBA" id="ARBA00022448"/>
    </source>
</evidence>
<name>A0A7S7NMH7_PALFE</name>
<keyword evidence="10 13" id="KW-1133">Transmembrane helix</keyword>
<evidence type="ECO:0000256" key="5">
    <source>
        <dbReference type="ARBA" id="ARBA00022500"/>
    </source>
</evidence>
<dbReference type="EMBL" id="CP063849">
    <property type="protein sequence ID" value="QOY86330.1"/>
    <property type="molecule type" value="Genomic_DNA"/>
</dbReference>
<dbReference type="InterPro" id="IPR022522">
    <property type="entry name" value="Flagellar_motor_stator_MotA"/>
</dbReference>
<keyword evidence="17" id="KW-1185">Reference proteome</keyword>
<dbReference type="GO" id="GO:1902600">
    <property type="term" value="P:proton transmembrane transport"/>
    <property type="evidence" value="ECO:0007669"/>
    <property type="project" value="UniProtKB-KW"/>
</dbReference>
<keyword evidence="12 13" id="KW-0472">Membrane</keyword>
<evidence type="ECO:0000256" key="6">
    <source>
        <dbReference type="ARBA" id="ARBA00022519"/>
    </source>
</evidence>
<dbReference type="PROSITE" id="PS01307">
    <property type="entry name" value="MOTA"/>
    <property type="match status" value="1"/>
</dbReference>
<dbReference type="RefSeq" id="WP_194447999.1">
    <property type="nucleotide sequence ID" value="NZ_CP063849.1"/>
</dbReference>
<evidence type="ECO:0000313" key="16">
    <source>
        <dbReference type="EMBL" id="QOY86330.1"/>
    </source>
</evidence>
<keyword evidence="16" id="KW-0282">Flagellum</keyword>
<dbReference type="KEGG" id="pfer:IRI77_26450"/>
<keyword evidence="16" id="KW-0969">Cilium</keyword>
<keyword evidence="5" id="KW-0145">Chemotaxis</keyword>
<evidence type="ECO:0000313" key="17">
    <source>
        <dbReference type="Proteomes" id="UP000593892"/>
    </source>
</evidence>
<dbReference type="InterPro" id="IPR002898">
    <property type="entry name" value="MotA_ExbB_proton_chnl"/>
</dbReference>
<feature type="transmembrane region" description="Helical" evidence="13">
    <location>
        <begin position="34"/>
        <end position="55"/>
    </location>
</feature>
<comment type="similarity">
    <text evidence="2">Belongs to the MotA family.</text>
</comment>
<feature type="domain" description="Motility protein A N-terminal" evidence="15">
    <location>
        <begin position="4"/>
        <end position="93"/>
    </location>
</feature>
<dbReference type="AlphaFoldDB" id="A0A7S7NMH7"/>
<keyword evidence="11" id="KW-0406">Ion transport</keyword>
<evidence type="ECO:0000256" key="7">
    <source>
        <dbReference type="ARBA" id="ARBA00022692"/>
    </source>
</evidence>
<keyword evidence="6" id="KW-0997">Cell inner membrane</keyword>
<feature type="transmembrane region" description="Helical" evidence="13">
    <location>
        <begin position="6"/>
        <end position="22"/>
    </location>
</feature>